<comment type="similarity">
    <text evidence="1">Belongs to the glycosyltransferase 2 family.</text>
</comment>
<dbReference type="InterPro" id="IPR029044">
    <property type="entry name" value="Nucleotide-diphossugar_trans"/>
</dbReference>
<dbReference type="PANTHER" id="PTHR43179:SF12">
    <property type="entry name" value="GALACTOFURANOSYLTRANSFERASE GLFT2"/>
    <property type="match status" value="1"/>
</dbReference>
<evidence type="ECO:0000256" key="2">
    <source>
        <dbReference type="ARBA" id="ARBA00022676"/>
    </source>
</evidence>
<keyword evidence="7" id="KW-1185">Reference proteome</keyword>
<evidence type="ECO:0000313" key="6">
    <source>
        <dbReference type="EMBL" id="UWX05852.1"/>
    </source>
</evidence>
<keyword evidence="4" id="KW-1133">Transmembrane helix</keyword>
<dbReference type="Pfam" id="PF00535">
    <property type="entry name" value="Glycos_transf_2"/>
    <property type="match status" value="1"/>
</dbReference>
<evidence type="ECO:0000256" key="4">
    <source>
        <dbReference type="SAM" id="Phobius"/>
    </source>
</evidence>
<evidence type="ECO:0000256" key="1">
    <source>
        <dbReference type="ARBA" id="ARBA00006739"/>
    </source>
</evidence>
<feature type="transmembrane region" description="Helical" evidence="4">
    <location>
        <begin position="288"/>
        <end position="307"/>
    </location>
</feature>
<protein>
    <submittedName>
        <fullName evidence="6">Glycosyltransferase</fullName>
    </submittedName>
</protein>
<name>A0ABY5Y101_9BACT</name>
<keyword evidence="4" id="KW-0472">Membrane</keyword>
<accession>A0ABY5Y101</accession>
<dbReference type="InterPro" id="IPR001173">
    <property type="entry name" value="Glyco_trans_2-like"/>
</dbReference>
<keyword evidence="4" id="KW-0812">Transmembrane</keyword>
<evidence type="ECO:0000313" key="7">
    <source>
        <dbReference type="Proteomes" id="UP001058120"/>
    </source>
</evidence>
<dbReference type="Proteomes" id="UP001058120">
    <property type="component" value="Chromosome"/>
</dbReference>
<keyword evidence="3" id="KW-0808">Transferase</keyword>
<evidence type="ECO:0000256" key="3">
    <source>
        <dbReference type="ARBA" id="ARBA00022679"/>
    </source>
</evidence>
<dbReference type="EMBL" id="CP065938">
    <property type="protein sequence ID" value="UWX05852.1"/>
    <property type="molecule type" value="Genomic_DNA"/>
</dbReference>
<sequence>MNIQNIGAIILTHKDIEKTVACLKAVHKQVELPYRIVLCDNGSGNEYADVILDEWIQIAKEQNLDEPVEVYATDTSRAKLVFLRLEENKGVGGGFNEALRFLLYDMECQAFWVMHHDTEPQSYALSALLEHAQNEKNDKIGLVGTTLIYKESDLQECAGGGYWRKWAGKAKNLDCGYDKYSHSEHAEVVQKLDYVNGASCLITRELINAIGLYEERFYMFYEDVEYGLRAKKAGFSLNWAPGARVYHHAPNAEQLTPLLNLTEEPELTADVDYLYMRNRFYLLRKQSILAYFLGMVYIPLLFVSRNFKGQKGRLGLIVNAVMDGLNKKMDKIHG</sequence>
<reference evidence="6" key="1">
    <citation type="submission" date="2020-12" db="EMBL/GenBank/DDBJ databases">
        <title>Taurinivorans muris gen. nov., sp. nov., fundamental and realized metabolic niche of a ubiquitous sulfidogenic bacterium in the murine intestine.</title>
        <authorList>
            <person name="Ye H."/>
            <person name="Hanson B.T."/>
            <person name="Loy A."/>
        </authorList>
    </citation>
    <scope>NUCLEOTIDE SEQUENCE</scope>
    <source>
        <strain evidence="6">LT0009</strain>
    </source>
</reference>
<dbReference type="SUPFAM" id="SSF53448">
    <property type="entry name" value="Nucleotide-diphospho-sugar transferases"/>
    <property type="match status" value="1"/>
</dbReference>
<evidence type="ECO:0000259" key="5">
    <source>
        <dbReference type="Pfam" id="PF00535"/>
    </source>
</evidence>
<dbReference type="PANTHER" id="PTHR43179">
    <property type="entry name" value="RHAMNOSYLTRANSFERASE WBBL"/>
    <property type="match status" value="1"/>
</dbReference>
<gene>
    <name evidence="6" type="ORF">JBF11_00540</name>
</gene>
<proteinExistence type="inferred from homology"/>
<keyword evidence="2" id="KW-0328">Glycosyltransferase</keyword>
<dbReference type="Gene3D" id="3.90.550.10">
    <property type="entry name" value="Spore Coat Polysaccharide Biosynthesis Protein SpsA, Chain A"/>
    <property type="match status" value="1"/>
</dbReference>
<dbReference type="RefSeq" id="WP_334315443.1">
    <property type="nucleotide sequence ID" value="NZ_CP065938.1"/>
</dbReference>
<organism evidence="6 7">
    <name type="scientific">Taurinivorans muris</name>
    <dbReference type="NCBI Taxonomy" id="2787751"/>
    <lineage>
        <taxon>Bacteria</taxon>
        <taxon>Pseudomonadati</taxon>
        <taxon>Thermodesulfobacteriota</taxon>
        <taxon>Desulfovibrionia</taxon>
        <taxon>Desulfovibrionales</taxon>
        <taxon>Desulfovibrionaceae</taxon>
        <taxon>Taurinivorans</taxon>
    </lineage>
</organism>
<feature type="domain" description="Glycosyltransferase 2-like" evidence="5">
    <location>
        <begin position="9"/>
        <end position="138"/>
    </location>
</feature>